<comment type="caution">
    <text evidence="8">The sequence shown here is derived from an EMBL/GenBank/DDBJ whole genome shotgun (WGS) entry which is preliminary data.</text>
</comment>
<protein>
    <submittedName>
        <fullName evidence="8">ETC complex I subunit</fullName>
    </submittedName>
</protein>
<evidence type="ECO:0000256" key="7">
    <source>
        <dbReference type="SAM" id="MobiDB-lite"/>
    </source>
</evidence>
<proteinExistence type="predicted"/>
<dbReference type="InterPro" id="IPR006885">
    <property type="entry name" value="NADH_UbQ_FeS_4_mit-like"/>
</dbReference>
<keyword evidence="4" id="KW-0809">Transit peptide</keyword>
<evidence type="ECO:0000256" key="3">
    <source>
        <dbReference type="ARBA" id="ARBA00022660"/>
    </source>
</evidence>
<dbReference type="Proteomes" id="UP000281128">
    <property type="component" value="Unassembled WGS sequence"/>
</dbReference>
<sequence length="169" mass="19270">MFDRHGHNRPPFRPRIPGTELRSPDVPTAVIYRPSRSAMQSGPRPRHWILEFEPAQAAEIEPLMGWTATRDPYRPIRLSFPNRESAVDYAERMDWNYIVRDDGGSSKRVVPEPVFRPLERLDGPVPRMKTGSRKPARETEETDPVVLASLESFPASDPPAWTGTTIGRR</sequence>
<keyword evidence="3" id="KW-0679">Respiratory chain</keyword>
<dbReference type="Pfam" id="PF04800">
    <property type="entry name" value="NDUS4"/>
    <property type="match status" value="1"/>
</dbReference>
<feature type="region of interest" description="Disordered" evidence="7">
    <location>
        <begin position="1"/>
        <end position="24"/>
    </location>
</feature>
<dbReference type="GO" id="GO:0022900">
    <property type="term" value="P:electron transport chain"/>
    <property type="evidence" value="ECO:0007669"/>
    <property type="project" value="InterPro"/>
</dbReference>
<evidence type="ECO:0000256" key="5">
    <source>
        <dbReference type="ARBA" id="ARBA00022982"/>
    </source>
</evidence>
<keyword evidence="5" id="KW-0249">Electron transport</keyword>
<organism evidence="8 9">
    <name type="scientific">Roseovarius spongiae</name>
    <dbReference type="NCBI Taxonomy" id="2320272"/>
    <lineage>
        <taxon>Bacteria</taxon>
        <taxon>Pseudomonadati</taxon>
        <taxon>Pseudomonadota</taxon>
        <taxon>Alphaproteobacteria</taxon>
        <taxon>Rhodobacterales</taxon>
        <taxon>Roseobacteraceae</taxon>
        <taxon>Roseovarius</taxon>
    </lineage>
</organism>
<dbReference type="RefSeq" id="WP_121168314.1">
    <property type="nucleotide sequence ID" value="NZ_RAPE01000004.1"/>
</dbReference>
<feature type="compositionally biased region" description="Basic residues" evidence="7">
    <location>
        <begin position="1"/>
        <end position="12"/>
    </location>
</feature>
<dbReference type="GO" id="GO:0016020">
    <property type="term" value="C:membrane"/>
    <property type="evidence" value="ECO:0007669"/>
    <property type="project" value="UniProtKB-SubCell"/>
</dbReference>
<dbReference type="Gene3D" id="3.30.160.190">
    <property type="entry name" value="atu1810 like domain"/>
    <property type="match status" value="1"/>
</dbReference>
<name>A0A3A8ARK7_9RHOB</name>
<accession>A0A3A8ARK7</accession>
<evidence type="ECO:0000256" key="2">
    <source>
        <dbReference type="ARBA" id="ARBA00022448"/>
    </source>
</evidence>
<evidence type="ECO:0000256" key="6">
    <source>
        <dbReference type="ARBA" id="ARBA00023136"/>
    </source>
</evidence>
<gene>
    <name evidence="8" type="ORF">D6850_14735</name>
</gene>
<dbReference type="InterPro" id="IPR038532">
    <property type="entry name" value="NDUFS4-like_sf"/>
</dbReference>
<keyword evidence="2" id="KW-0813">Transport</keyword>
<reference evidence="8 9" key="1">
    <citation type="submission" date="2018-09" db="EMBL/GenBank/DDBJ databases">
        <title>Roseovarius spongiae sp. nov., isolated from a marine sponge.</title>
        <authorList>
            <person name="Zhuang L."/>
            <person name="Luo L."/>
        </authorList>
    </citation>
    <scope>NUCLEOTIDE SEQUENCE [LARGE SCALE GENOMIC DNA]</scope>
    <source>
        <strain evidence="8 9">HN-E21</strain>
    </source>
</reference>
<feature type="region of interest" description="Disordered" evidence="7">
    <location>
        <begin position="120"/>
        <end position="169"/>
    </location>
</feature>
<dbReference type="AlphaFoldDB" id="A0A3A8ARK7"/>
<evidence type="ECO:0000256" key="4">
    <source>
        <dbReference type="ARBA" id="ARBA00022946"/>
    </source>
</evidence>
<evidence type="ECO:0000256" key="1">
    <source>
        <dbReference type="ARBA" id="ARBA00004370"/>
    </source>
</evidence>
<evidence type="ECO:0000313" key="9">
    <source>
        <dbReference type="Proteomes" id="UP000281128"/>
    </source>
</evidence>
<keyword evidence="9" id="KW-1185">Reference proteome</keyword>
<evidence type="ECO:0000313" key="8">
    <source>
        <dbReference type="EMBL" id="RKF13540.1"/>
    </source>
</evidence>
<keyword evidence="6" id="KW-0472">Membrane</keyword>
<dbReference type="OrthoDB" id="7267013at2"/>
<comment type="subcellular location">
    <subcellularLocation>
        <location evidence="1">Membrane</location>
    </subcellularLocation>
</comment>
<dbReference type="EMBL" id="RAPE01000004">
    <property type="protein sequence ID" value="RKF13540.1"/>
    <property type="molecule type" value="Genomic_DNA"/>
</dbReference>